<reference evidence="1" key="1">
    <citation type="journal article" date="2007" name="PLoS Biol.">
        <title>Rate of evolution in brain-expressed genes in humans and other primates.</title>
        <authorList>
            <person name="Wang H.-Y."/>
            <person name="Chien H.-C."/>
            <person name="Osada N."/>
            <person name="Hashimoto K."/>
            <person name="Sugano S."/>
            <person name="Gojobori T."/>
            <person name="Chou C.-K."/>
            <person name="Tsai S.-F."/>
            <person name="Wu C.-I."/>
            <person name="Shen C.-K.J."/>
        </authorList>
    </citation>
    <scope>NUCLEOTIDE SEQUENCE</scope>
</reference>
<proteinExistence type="evidence at transcript level"/>
<accession>I7GNT2</accession>
<dbReference type="EMBL" id="AB173369">
    <property type="protein sequence ID" value="BAE90431.1"/>
    <property type="molecule type" value="mRNA"/>
</dbReference>
<name>I7GNT2_MACFA</name>
<sequence length="56" mass="5930">MGQCSSLRSDSQTIEDARVDLGCRIASQPSLCLPALLDLFTSLGLSFQSGKVKTAL</sequence>
<organism evidence="1">
    <name type="scientific">Macaca fascicularis</name>
    <name type="common">Crab-eating macaque</name>
    <name type="synonym">Cynomolgus monkey</name>
    <dbReference type="NCBI Taxonomy" id="9541"/>
    <lineage>
        <taxon>Eukaryota</taxon>
        <taxon>Metazoa</taxon>
        <taxon>Chordata</taxon>
        <taxon>Craniata</taxon>
        <taxon>Vertebrata</taxon>
        <taxon>Euteleostomi</taxon>
        <taxon>Mammalia</taxon>
        <taxon>Eutheria</taxon>
        <taxon>Euarchontoglires</taxon>
        <taxon>Primates</taxon>
        <taxon>Haplorrhini</taxon>
        <taxon>Catarrhini</taxon>
        <taxon>Cercopithecidae</taxon>
        <taxon>Cercopithecinae</taxon>
        <taxon>Macaca</taxon>
    </lineage>
</organism>
<dbReference type="AlphaFoldDB" id="I7GNT2"/>
<evidence type="ECO:0000313" key="1">
    <source>
        <dbReference type="EMBL" id="BAE90431.1"/>
    </source>
</evidence>
<protein>
    <submittedName>
        <fullName evidence="1">Macaca fascicularis brain cDNA clone: QflA-22253, similar to human chromosome 20 open reading frame 194 (C20orf194), mRNA, RefSeq: XM_045421.3</fullName>
    </submittedName>
</protein>